<gene>
    <name evidence="1" type="ORF">SLEP1_g60006</name>
</gene>
<evidence type="ECO:0000313" key="2">
    <source>
        <dbReference type="Proteomes" id="UP001054252"/>
    </source>
</evidence>
<dbReference type="AlphaFoldDB" id="A0AAV5MUI2"/>
<comment type="caution">
    <text evidence="1">The sequence shown here is derived from an EMBL/GenBank/DDBJ whole genome shotgun (WGS) entry which is preliminary data.</text>
</comment>
<name>A0AAV5MUI2_9ROSI</name>
<proteinExistence type="predicted"/>
<dbReference type="EMBL" id="BPVZ01001423">
    <property type="protein sequence ID" value="GKV53485.1"/>
    <property type="molecule type" value="Genomic_DNA"/>
</dbReference>
<accession>A0AAV5MUI2</accession>
<dbReference type="Proteomes" id="UP001054252">
    <property type="component" value="Unassembled WGS sequence"/>
</dbReference>
<sequence>MLLFFSEVFLHGTCEFCTFCNLLHTHLDHFYSNLKVYRKTEVDHEDESLRVTDYMKL</sequence>
<keyword evidence="2" id="KW-1185">Reference proteome</keyword>
<evidence type="ECO:0000313" key="1">
    <source>
        <dbReference type="EMBL" id="GKV53485.1"/>
    </source>
</evidence>
<reference evidence="1 2" key="1">
    <citation type="journal article" date="2021" name="Commun. Biol.">
        <title>The genome of Shorea leprosula (Dipterocarpaceae) highlights the ecological relevance of drought in aseasonal tropical rainforests.</title>
        <authorList>
            <person name="Ng K.K.S."/>
            <person name="Kobayashi M.J."/>
            <person name="Fawcett J.A."/>
            <person name="Hatakeyama M."/>
            <person name="Paape T."/>
            <person name="Ng C.H."/>
            <person name="Ang C.C."/>
            <person name="Tnah L.H."/>
            <person name="Lee C.T."/>
            <person name="Nishiyama T."/>
            <person name="Sese J."/>
            <person name="O'Brien M.J."/>
            <person name="Copetti D."/>
            <person name="Mohd Noor M.I."/>
            <person name="Ong R.C."/>
            <person name="Putra M."/>
            <person name="Sireger I.Z."/>
            <person name="Indrioko S."/>
            <person name="Kosugi Y."/>
            <person name="Izuno A."/>
            <person name="Isagi Y."/>
            <person name="Lee S.L."/>
            <person name="Shimizu K.K."/>
        </authorList>
    </citation>
    <scope>NUCLEOTIDE SEQUENCE [LARGE SCALE GENOMIC DNA]</scope>
    <source>
        <strain evidence="1">214</strain>
    </source>
</reference>
<organism evidence="1 2">
    <name type="scientific">Rubroshorea leprosula</name>
    <dbReference type="NCBI Taxonomy" id="152421"/>
    <lineage>
        <taxon>Eukaryota</taxon>
        <taxon>Viridiplantae</taxon>
        <taxon>Streptophyta</taxon>
        <taxon>Embryophyta</taxon>
        <taxon>Tracheophyta</taxon>
        <taxon>Spermatophyta</taxon>
        <taxon>Magnoliopsida</taxon>
        <taxon>eudicotyledons</taxon>
        <taxon>Gunneridae</taxon>
        <taxon>Pentapetalae</taxon>
        <taxon>rosids</taxon>
        <taxon>malvids</taxon>
        <taxon>Malvales</taxon>
        <taxon>Dipterocarpaceae</taxon>
        <taxon>Rubroshorea</taxon>
    </lineage>
</organism>
<protein>
    <submittedName>
        <fullName evidence="1">Uncharacterized protein</fullName>
    </submittedName>
</protein>